<dbReference type="InterPro" id="IPR057326">
    <property type="entry name" value="KR_dom"/>
</dbReference>
<evidence type="ECO:0000313" key="4">
    <source>
        <dbReference type="EMBL" id="OBK85072.1"/>
    </source>
</evidence>
<gene>
    <name evidence="4" type="ORF">A5648_08190</name>
</gene>
<evidence type="ECO:0000259" key="3">
    <source>
        <dbReference type="SMART" id="SM00822"/>
    </source>
</evidence>
<dbReference type="RefSeq" id="WP_065025606.1">
    <property type="nucleotide sequence ID" value="NZ_LZMF01000116.1"/>
</dbReference>
<dbReference type="PRINTS" id="PR00081">
    <property type="entry name" value="GDHRDH"/>
</dbReference>
<organism evidence="4 5">
    <name type="scientific">Mycolicibacter sinensis (strain JDM601)</name>
    <name type="common">Mycobacterium sinense</name>
    <dbReference type="NCBI Taxonomy" id="875328"/>
    <lineage>
        <taxon>Bacteria</taxon>
        <taxon>Bacillati</taxon>
        <taxon>Actinomycetota</taxon>
        <taxon>Actinomycetes</taxon>
        <taxon>Mycobacteriales</taxon>
        <taxon>Mycobacteriaceae</taxon>
        <taxon>Mycolicibacter</taxon>
    </lineage>
</organism>
<comment type="similarity">
    <text evidence="1">Belongs to the short-chain dehydrogenases/reductases (SDR) family.</text>
</comment>
<feature type="domain" description="Ketoreductase" evidence="3">
    <location>
        <begin position="9"/>
        <end position="191"/>
    </location>
</feature>
<dbReference type="SMART" id="SM00822">
    <property type="entry name" value="PKS_KR"/>
    <property type="match status" value="1"/>
</dbReference>
<comment type="caution">
    <text evidence="4">The sequence shown here is derived from an EMBL/GenBank/DDBJ whole genome shotgun (WGS) entry which is preliminary data.</text>
</comment>
<dbReference type="CDD" id="cd05233">
    <property type="entry name" value="SDR_c"/>
    <property type="match status" value="1"/>
</dbReference>
<dbReference type="Gene3D" id="3.40.50.720">
    <property type="entry name" value="NAD(P)-binding Rossmann-like Domain"/>
    <property type="match status" value="1"/>
</dbReference>
<dbReference type="PANTHER" id="PTHR43008">
    <property type="entry name" value="BENZIL REDUCTASE"/>
    <property type="match status" value="1"/>
</dbReference>
<evidence type="ECO:0000256" key="2">
    <source>
        <dbReference type="ARBA" id="ARBA00023002"/>
    </source>
</evidence>
<protein>
    <recommendedName>
        <fullName evidence="3">Ketoreductase domain-containing protein</fullName>
    </recommendedName>
</protein>
<dbReference type="SUPFAM" id="SSF51735">
    <property type="entry name" value="NAD(P)-binding Rossmann-fold domains"/>
    <property type="match status" value="1"/>
</dbReference>
<dbReference type="PROSITE" id="PS00061">
    <property type="entry name" value="ADH_SHORT"/>
    <property type="match status" value="1"/>
</dbReference>
<dbReference type="PANTHER" id="PTHR43008:SF4">
    <property type="entry name" value="CHAIN DEHYDROGENASE, PUTATIVE (AFU_ORTHOLOGUE AFUA_4G08710)-RELATED"/>
    <property type="match status" value="1"/>
</dbReference>
<sequence length="284" mass="29983">MSTYNLTAKVILITGASGGIGAASARLLTAKGAKVALVDLSGDAVTALAAQLPAGSSLPIAADVTDVDQMTAAIERTIAEFGRLDVVWANAGIANNPPVTLATADLTSYERVIEVDLLGVVRTIKPALPQIIENKGQVIITGSGYSFVNAVLNSAYGASKAGVEMLGRCLRAELAPYGASASVLYPGWTKTPITDSTKSDDLVDQLFKHFYRGPLGHFSEPEVIAAGLVTGLQKRSPRIFAPRPWSAYSALRGILNPLTDALVSRDKFGHDLIQQLEVRRRAGR</sequence>
<accession>A0A1A3TRT5</accession>
<dbReference type="AlphaFoldDB" id="A0A1A3TRT5"/>
<reference evidence="5" key="1">
    <citation type="submission" date="2016-06" db="EMBL/GenBank/DDBJ databases">
        <authorList>
            <person name="Sutton G."/>
            <person name="Brinkac L."/>
            <person name="Sanka R."/>
            <person name="Adams M."/>
            <person name="Lau E."/>
            <person name="Garcia-Basteiro A."/>
            <person name="Lopez-Varela E."/>
            <person name="Palencia S."/>
        </authorList>
    </citation>
    <scope>NUCLEOTIDE SEQUENCE [LARGE SCALE GENOMIC DNA]</scope>
    <source>
        <strain evidence="5">1274684.2</strain>
    </source>
</reference>
<evidence type="ECO:0000313" key="5">
    <source>
        <dbReference type="Proteomes" id="UP000093759"/>
    </source>
</evidence>
<dbReference type="InterPro" id="IPR002347">
    <property type="entry name" value="SDR_fam"/>
</dbReference>
<dbReference type="Proteomes" id="UP000093759">
    <property type="component" value="Unassembled WGS sequence"/>
</dbReference>
<dbReference type="Pfam" id="PF00106">
    <property type="entry name" value="adh_short"/>
    <property type="match status" value="1"/>
</dbReference>
<evidence type="ECO:0000256" key="1">
    <source>
        <dbReference type="ARBA" id="ARBA00006484"/>
    </source>
</evidence>
<dbReference type="GO" id="GO:0050664">
    <property type="term" value="F:oxidoreductase activity, acting on NAD(P)H, oxygen as acceptor"/>
    <property type="evidence" value="ECO:0007669"/>
    <property type="project" value="TreeGrafter"/>
</dbReference>
<name>A0A1A3TRT5_MYCSD</name>
<dbReference type="InterPro" id="IPR020904">
    <property type="entry name" value="Sc_DH/Rdtase_CS"/>
</dbReference>
<proteinExistence type="inferred from homology"/>
<keyword evidence="2" id="KW-0560">Oxidoreductase</keyword>
<dbReference type="InterPro" id="IPR036291">
    <property type="entry name" value="NAD(P)-bd_dom_sf"/>
</dbReference>
<dbReference type="EMBL" id="LZMF01000116">
    <property type="protein sequence ID" value="OBK85072.1"/>
    <property type="molecule type" value="Genomic_DNA"/>
</dbReference>